<evidence type="ECO:0000313" key="3">
    <source>
        <dbReference type="Proteomes" id="UP001201262"/>
    </source>
</evidence>
<dbReference type="RefSeq" id="XP_046078179.1">
    <property type="nucleotide sequence ID" value="XM_046214914.1"/>
</dbReference>
<evidence type="ECO:0000256" key="1">
    <source>
        <dbReference type="SAM" id="Phobius"/>
    </source>
</evidence>
<protein>
    <submittedName>
        <fullName evidence="2">Uncharacterized protein</fullName>
    </submittedName>
</protein>
<comment type="caution">
    <text evidence="2">The sequence shown here is derived from an EMBL/GenBank/DDBJ whole genome shotgun (WGS) entry which is preliminary data.</text>
</comment>
<organism evidence="2 3">
    <name type="scientific">Talaromyces proteolyticus</name>
    <dbReference type="NCBI Taxonomy" id="1131652"/>
    <lineage>
        <taxon>Eukaryota</taxon>
        <taxon>Fungi</taxon>
        <taxon>Dikarya</taxon>
        <taxon>Ascomycota</taxon>
        <taxon>Pezizomycotina</taxon>
        <taxon>Eurotiomycetes</taxon>
        <taxon>Eurotiomycetidae</taxon>
        <taxon>Eurotiales</taxon>
        <taxon>Trichocomaceae</taxon>
        <taxon>Talaromyces</taxon>
        <taxon>Talaromyces sect. Bacilispori</taxon>
    </lineage>
</organism>
<feature type="transmembrane region" description="Helical" evidence="1">
    <location>
        <begin position="273"/>
        <end position="290"/>
    </location>
</feature>
<keyword evidence="1" id="KW-0472">Membrane</keyword>
<proteinExistence type="predicted"/>
<accession>A0AAD4L0Y6</accession>
<reference evidence="2" key="1">
    <citation type="submission" date="2021-12" db="EMBL/GenBank/DDBJ databases">
        <title>Convergent genome expansion in fungi linked to evolution of root-endophyte symbiosis.</title>
        <authorList>
            <consortium name="DOE Joint Genome Institute"/>
            <person name="Ke Y.-H."/>
            <person name="Bonito G."/>
            <person name="Liao H.-L."/>
            <person name="Looney B."/>
            <person name="Rojas-Flechas A."/>
            <person name="Nash J."/>
            <person name="Hameed K."/>
            <person name="Schadt C."/>
            <person name="Martin F."/>
            <person name="Crous P.W."/>
            <person name="Miettinen O."/>
            <person name="Magnuson J.K."/>
            <person name="Labbe J."/>
            <person name="Jacobson D."/>
            <person name="Doktycz M.J."/>
            <person name="Veneault-Fourrey C."/>
            <person name="Kuo A."/>
            <person name="Mondo S."/>
            <person name="Calhoun S."/>
            <person name="Riley R."/>
            <person name="Ohm R."/>
            <person name="LaButti K."/>
            <person name="Andreopoulos B."/>
            <person name="Pangilinan J."/>
            <person name="Nolan M."/>
            <person name="Tritt A."/>
            <person name="Clum A."/>
            <person name="Lipzen A."/>
            <person name="Daum C."/>
            <person name="Barry K."/>
            <person name="Grigoriev I.V."/>
            <person name="Vilgalys R."/>
        </authorList>
    </citation>
    <scope>NUCLEOTIDE SEQUENCE</scope>
    <source>
        <strain evidence="2">PMI_201</strain>
    </source>
</reference>
<sequence length="312" mass="35659">MNNQCRKAVNSAVLINCLRERLRVSFNPPFRHTFDLYSLSEDYTSWSHQAEQLGTAMVSVMRAYSNNNADSRIILICGNVETPSSLPPLTHATKQLILRPQMITELEPMIWAFCSKYFYNESHEGPDAVLKTLILQLCDKGFLASDDFNFTMPASDFKFAILLLRDMLSPDQEKLGNNADDTWIIIDYPSFFNIRPDWRRKMEDVLTMLAMAVRLNPGLRLVVTHPGRLDPNIHIALGPFRVFINTIVRHGNQHFWREFGFKIVSSDLRSNGYILHIIACFVSLFYSYSYSKSLFCAMPSAKSSIVEVIPSA</sequence>
<dbReference type="AlphaFoldDB" id="A0AAD4L0Y6"/>
<evidence type="ECO:0000313" key="2">
    <source>
        <dbReference type="EMBL" id="KAH8705558.1"/>
    </source>
</evidence>
<gene>
    <name evidence="2" type="ORF">BGW36DRAFT_367793</name>
</gene>
<keyword evidence="1" id="KW-0812">Transmembrane</keyword>
<dbReference type="Proteomes" id="UP001201262">
    <property type="component" value="Unassembled WGS sequence"/>
</dbReference>
<keyword evidence="1" id="KW-1133">Transmembrane helix</keyword>
<dbReference type="EMBL" id="JAJTJA010000001">
    <property type="protein sequence ID" value="KAH8705558.1"/>
    <property type="molecule type" value="Genomic_DNA"/>
</dbReference>
<keyword evidence="3" id="KW-1185">Reference proteome</keyword>
<dbReference type="GeneID" id="70245201"/>
<name>A0AAD4L0Y6_9EURO</name>